<name>A0A645FKH9_9ZZZZ</name>
<reference evidence="2" key="1">
    <citation type="submission" date="2019-08" db="EMBL/GenBank/DDBJ databases">
        <authorList>
            <person name="Kucharzyk K."/>
            <person name="Murdoch R.W."/>
            <person name="Higgins S."/>
            <person name="Loffler F."/>
        </authorList>
    </citation>
    <scope>NUCLEOTIDE SEQUENCE</scope>
</reference>
<comment type="caution">
    <text evidence="2">The sequence shown here is derived from an EMBL/GenBank/DDBJ whole genome shotgun (WGS) entry which is preliminary data.</text>
</comment>
<feature type="compositionally biased region" description="Polar residues" evidence="1">
    <location>
        <begin position="61"/>
        <end position="80"/>
    </location>
</feature>
<evidence type="ECO:0000256" key="1">
    <source>
        <dbReference type="SAM" id="MobiDB-lite"/>
    </source>
</evidence>
<protein>
    <submittedName>
        <fullName evidence="2">Uncharacterized protein</fullName>
    </submittedName>
</protein>
<evidence type="ECO:0000313" key="2">
    <source>
        <dbReference type="EMBL" id="MPN14891.1"/>
    </source>
</evidence>
<feature type="region of interest" description="Disordered" evidence="1">
    <location>
        <begin position="126"/>
        <end position="150"/>
    </location>
</feature>
<proteinExistence type="predicted"/>
<dbReference type="AlphaFoldDB" id="A0A645FKH9"/>
<gene>
    <name evidence="2" type="ORF">SDC9_162220</name>
</gene>
<organism evidence="2">
    <name type="scientific">bioreactor metagenome</name>
    <dbReference type="NCBI Taxonomy" id="1076179"/>
    <lineage>
        <taxon>unclassified sequences</taxon>
        <taxon>metagenomes</taxon>
        <taxon>ecological metagenomes</taxon>
    </lineage>
</organism>
<sequence>MQPPAALHARCLTPTVAPYSAMPYGRSTADACCWWTLSSKACCRPVRCNTSCWPAWTGSATPATSPTGADQAQPWMSTSPCMARSRRPRPPSWYVRPTWHSASSASICKTSCAGAPGPRRWDCVTTRPKPRPKVARQRLPTTLPPPSAWV</sequence>
<accession>A0A645FKH9</accession>
<feature type="region of interest" description="Disordered" evidence="1">
    <location>
        <begin position="61"/>
        <end position="89"/>
    </location>
</feature>
<dbReference type="EMBL" id="VSSQ01061574">
    <property type="protein sequence ID" value="MPN14891.1"/>
    <property type="molecule type" value="Genomic_DNA"/>
</dbReference>